<comment type="similarity">
    <text evidence="2">Belongs to the ESF2/ABP1 family.</text>
</comment>
<dbReference type="GO" id="GO:0000447">
    <property type="term" value="P:endonucleolytic cleavage in ITS1 to separate SSU-rRNA from 5.8S rRNA and LSU-rRNA from tricistronic rRNA transcript (SSU-rRNA, 5.8S rRNA, LSU-rRNA)"/>
    <property type="evidence" value="ECO:0007669"/>
    <property type="project" value="TreeGrafter"/>
</dbReference>
<comment type="function">
    <text evidence="7">Involved in the small subunit (SSU) processome assembly and function, and in the 18S rRNA synthesis. Required for the early cleavages at sites A0, A1 and A2.</text>
</comment>
<evidence type="ECO:0000313" key="11">
    <source>
        <dbReference type="Proteomes" id="UP000224634"/>
    </source>
</evidence>
<dbReference type="GO" id="GO:0000472">
    <property type="term" value="P:endonucleolytic cleavage to generate mature 5'-end of SSU-rRNA from (SSU-rRNA, 5.8S rRNA, LSU-rRNA)"/>
    <property type="evidence" value="ECO:0007669"/>
    <property type="project" value="TreeGrafter"/>
</dbReference>
<evidence type="ECO:0000256" key="5">
    <source>
        <dbReference type="ARBA" id="ARBA00022884"/>
    </source>
</evidence>
<organism evidence="10 11">
    <name type="scientific">Polytolypa hystricis (strain UAMH7299)</name>
    <dbReference type="NCBI Taxonomy" id="1447883"/>
    <lineage>
        <taxon>Eukaryota</taxon>
        <taxon>Fungi</taxon>
        <taxon>Dikarya</taxon>
        <taxon>Ascomycota</taxon>
        <taxon>Pezizomycotina</taxon>
        <taxon>Eurotiomycetes</taxon>
        <taxon>Eurotiomycetidae</taxon>
        <taxon>Onygenales</taxon>
        <taxon>Onygenales incertae sedis</taxon>
        <taxon>Polytolypa</taxon>
    </lineage>
</organism>
<keyword evidence="6" id="KW-0539">Nucleus</keyword>
<dbReference type="Proteomes" id="UP000224634">
    <property type="component" value="Unassembled WGS sequence"/>
</dbReference>
<keyword evidence="11" id="KW-1185">Reference proteome</keyword>
<dbReference type="GO" id="GO:0005730">
    <property type="term" value="C:nucleolus"/>
    <property type="evidence" value="ECO:0007669"/>
    <property type="project" value="UniProtKB-SubCell"/>
</dbReference>
<evidence type="ECO:0000256" key="1">
    <source>
        <dbReference type="ARBA" id="ARBA00004604"/>
    </source>
</evidence>
<dbReference type="CDD" id="cd12263">
    <property type="entry name" value="RRM_ABT1_like"/>
    <property type="match status" value="1"/>
</dbReference>
<evidence type="ECO:0000256" key="4">
    <source>
        <dbReference type="ARBA" id="ARBA00021800"/>
    </source>
</evidence>
<feature type="compositionally biased region" description="Acidic residues" evidence="9">
    <location>
        <begin position="60"/>
        <end position="107"/>
    </location>
</feature>
<feature type="compositionally biased region" description="Acidic residues" evidence="9">
    <location>
        <begin position="10"/>
        <end position="19"/>
    </location>
</feature>
<sequence>MTVRKRNEFLDIESSDDEGSERGYDSEAAEERKGKNKSSASGGAAGERASKRRRVVSEKEQDDDDSGNEEQQLDEQGNGDDVEEVEQIMSSDEVDLDAEEDNADADEETGRRSAQPSAPPESEDEEEPQSPTKPLNPTKKKNKTGVIYLSSLPPYLKPSALKSLLLQRGFGPISKIFLTPYVPPNSSSAAGKSKSNRRRTYTDGWVEFSSKRTAKICAETLNANIVGGKKGGWYHDDVWNMKYLRGFKWVDLMEQVQRERGEREAKRRIEDARAKKEEKAFLGGVESGKVFEGMRKKRSEKVDKGGDGKVEEMQVRRVFRQNEIMGGEGGGKKGGKTALDADAKRVLGKIF</sequence>
<proteinExistence type="inferred from homology"/>
<dbReference type="OrthoDB" id="287393at2759"/>
<dbReference type="AlphaFoldDB" id="A0A2B7YRC7"/>
<dbReference type="PANTHER" id="PTHR12311">
    <property type="entry name" value="ACTIVATOR OF BASAL TRANSCRIPTION 1"/>
    <property type="match status" value="1"/>
</dbReference>
<dbReference type="STRING" id="1447883.A0A2B7YRC7"/>
<comment type="caution">
    <text evidence="10">The sequence shown here is derived from an EMBL/GenBank/DDBJ whole genome shotgun (WGS) entry which is preliminary data.</text>
</comment>
<name>A0A2B7YRC7_POLH7</name>
<evidence type="ECO:0000256" key="3">
    <source>
        <dbReference type="ARBA" id="ARBA00013906"/>
    </source>
</evidence>
<dbReference type="GO" id="GO:0000480">
    <property type="term" value="P:endonucleolytic cleavage in 5'-ETS of tricistronic rRNA transcript (SSU-rRNA, 5.8S rRNA, LSU-rRNA)"/>
    <property type="evidence" value="ECO:0007669"/>
    <property type="project" value="TreeGrafter"/>
</dbReference>
<comment type="subcellular location">
    <subcellularLocation>
        <location evidence="1">Nucleus</location>
        <location evidence="1">Nucleolus</location>
    </subcellularLocation>
</comment>
<dbReference type="InterPro" id="IPR012677">
    <property type="entry name" value="Nucleotide-bd_a/b_plait_sf"/>
</dbReference>
<dbReference type="InterPro" id="IPR039119">
    <property type="entry name" value="ABT1/Esf2"/>
</dbReference>
<reference evidence="10 11" key="1">
    <citation type="submission" date="2017-10" db="EMBL/GenBank/DDBJ databases">
        <title>Comparative genomics in systemic dimorphic fungi from Ajellomycetaceae.</title>
        <authorList>
            <person name="Munoz J.F."/>
            <person name="Mcewen J.G."/>
            <person name="Clay O.K."/>
            <person name="Cuomo C.A."/>
        </authorList>
    </citation>
    <scope>NUCLEOTIDE SEQUENCE [LARGE SCALE GENOMIC DNA]</scope>
    <source>
        <strain evidence="10 11">UAMH7299</strain>
    </source>
</reference>
<protein>
    <recommendedName>
        <fullName evidence="3">Pre-rRNA-processing protein ESF2</fullName>
    </recommendedName>
    <alternativeName>
        <fullName evidence="8">18S rRNA factor 2</fullName>
    </alternativeName>
    <alternativeName>
        <fullName evidence="4">Pre-rRNA-processing protein esf2</fullName>
    </alternativeName>
</protein>
<dbReference type="InterPro" id="IPR035979">
    <property type="entry name" value="RBD_domain_sf"/>
</dbReference>
<keyword evidence="5" id="KW-0694">RNA-binding</keyword>
<dbReference type="GO" id="GO:0034462">
    <property type="term" value="P:small-subunit processome assembly"/>
    <property type="evidence" value="ECO:0007669"/>
    <property type="project" value="TreeGrafter"/>
</dbReference>
<evidence type="ECO:0000256" key="7">
    <source>
        <dbReference type="ARBA" id="ARBA00025024"/>
    </source>
</evidence>
<dbReference type="Gene3D" id="3.30.70.330">
    <property type="match status" value="1"/>
</dbReference>
<accession>A0A2B7YRC7</accession>
<dbReference type="GO" id="GO:0003723">
    <property type="term" value="F:RNA binding"/>
    <property type="evidence" value="ECO:0007669"/>
    <property type="project" value="UniProtKB-KW"/>
</dbReference>
<feature type="compositionally biased region" description="Basic and acidic residues" evidence="9">
    <location>
        <begin position="20"/>
        <end position="33"/>
    </location>
</feature>
<evidence type="ECO:0000256" key="2">
    <source>
        <dbReference type="ARBA" id="ARBA00005819"/>
    </source>
</evidence>
<evidence type="ECO:0000256" key="6">
    <source>
        <dbReference type="ARBA" id="ARBA00023242"/>
    </source>
</evidence>
<gene>
    <name evidence="10" type="ORF">AJ80_02158</name>
</gene>
<evidence type="ECO:0000313" key="10">
    <source>
        <dbReference type="EMBL" id="PGH23730.1"/>
    </source>
</evidence>
<evidence type="ECO:0000256" key="9">
    <source>
        <dbReference type="SAM" id="MobiDB-lite"/>
    </source>
</evidence>
<dbReference type="PANTHER" id="PTHR12311:SF7">
    <property type="entry name" value="ACTIVATOR OF BASAL TRANSCRIPTION 1"/>
    <property type="match status" value="1"/>
</dbReference>
<feature type="region of interest" description="Disordered" evidence="9">
    <location>
        <begin position="1"/>
        <end position="142"/>
    </location>
</feature>
<dbReference type="SUPFAM" id="SSF54928">
    <property type="entry name" value="RNA-binding domain, RBD"/>
    <property type="match status" value="1"/>
</dbReference>
<dbReference type="InterPro" id="IPR034353">
    <property type="entry name" value="ABT1/ESF2_RRM"/>
</dbReference>
<evidence type="ECO:0000256" key="8">
    <source>
        <dbReference type="ARBA" id="ARBA00032634"/>
    </source>
</evidence>
<dbReference type="EMBL" id="PDNA01000020">
    <property type="protein sequence ID" value="PGH23730.1"/>
    <property type="molecule type" value="Genomic_DNA"/>
</dbReference>